<evidence type="ECO:0000313" key="3">
    <source>
        <dbReference type="Proteomes" id="UP000271974"/>
    </source>
</evidence>
<evidence type="ECO:0000313" key="2">
    <source>
        <dbReference type="EMBL" id="RUS74150.1"/>
    </source>
</evidence>
<dbReference type="EMBL" id="RQTK01000861">
    <property type="protein sequence ID" value="RUS74150.1"/>
    <property type="molecule type" value="Genomic_DNA"/>
</dbReference>
<evidence type="ECO:0000256" key="1">
    <source>
        <dbReference type="SAM" id="SignalP"/>
    </source>
</evidence>
<comment type="caution">
    <text evidence="2">The sequence shown here is derived from an EMBL/GenBank/DDBJ whole genome shotgun (WGS) entry which is preliminary data.</text>
</comment>
<dbReference type="AlphaFoldDB" id="A0A3S1AWN5"/>
<proteinExistence type="predicted"/>
<accession>A0A3S1AWN5</accession>
<keyword evidence="1" id="KW-0732">Signal</keyword>
<name>A0A3S1AWN5_ELYCH</name>
<sequence>MLLFLVEFLIFITSKKAFSCMVPKTPDNLFYAATLKQSQYTTRSASVPHFTLIPTRLVENKAAWLIYDPKTYEKNQCIKQTAFNRQTHTQTISHNTNMLSVSHSNSEHYIKI</sequence>
<keyword evidence="3" id="KW-1185">Reference proteome</keyword>
<feature type="signal peptide" evidence="1">
    <location>
        <begin position="1"/>
        <end position="17"/>
    </location>
</feature>
<reference evidence="2 3" key="1">
    <citation type="submission" date="2019-01" db="EMBL/GenBank/DDBJ databases">
        <title>A draft genome assembly of the solar-powered sea slug Elysia chlorotica.</title>
        <authorList>
            <person name="Cai H."/>
            <person name="Li Q."/>
            <person name="Fang X."/>
            <person name="Li J."/>
            <person name="Curtis N.E."/>
            <person name="Altenburger A."/>
            <person name="Shibata T."/>
            <person name="Feng M."/>
            <person name="Maeda T."/>
            <person name="Schwartz J.A."/>
            <person name="Shigenobu S."/>
            <person name="Lundholm N."/>
            <person name="Nishiyama T."/>
            <person name="Yang H."/>
            <person name="Hasebe M."/>
            <person name="Li S."/>
            <person name="Pierce S.K."/>
            <person name="Wang J."/>
        </authorList>
    </citation>
    <scope>NUCLEOTIDE SEQUENCE [LARGE SCALE GENOMIC DNA]</scope>
    <source>
        <strain evidence="2">EC2010</strain>
        <tissue evidence="2">Whole organism of an adult</tissue>
    </source>
</reference>
<gene>
    <name evidence="2" type="ORF">EGW08_018089</name>
</gene>
<organism evidence="2 3">
    <name type="scientific">Elysia chlorotica</name>
    <name type="common">Eastern emerald elysia</name>
    <name type="synonym">Sea slug</name>
    <dbReference type="NCBI Taxonomy" id="188477"/>
    <lineage>
        <taxon>Eukaryota</taxon>
        <taxon>Metazoa</taxon>
        <taxon>Spiralia</taxon>
        <taxon>Lophotrochozoa</taxon>
        <taxon>Mollusca</taxon>
        <taxon>Gastropoda</taxon>
        <taxon>Heterobranchia</taxon>
        <taxon>Euthyneura</taxon>
        <taxon>Panpulmonata</taxon>
        <taxon>Sacoglossa</taxon>
        <taxon>Placobranchoidea</taxon>
        <taxon>Plakobranchidae</taxon>
        <taxon>Elysia</taxon>
    </lineage>
</organism>
<feature type="chain" id="PRO_5018560784" description="Secreted protein" evidence="1">
    <location>
        <begin position="18"/>
        <end position="112"/>
    </location>
</feature>
<protein>
    <recommendedName>
        <fullName evidence="4">Secreted protein</fullName>
    </recommendedName>
</protein>
<dbReference type="Proteomes" id="UP000271974">
    <property type="component" value="Unassembled WGS sequence"/>
</dbReference>
<evidence type="ECO:0008006" key="4">
    <source>
        <dbReference type="Google" id="ProtNLM"/>
    </source>
</evidence>